<evidence type="ECO:0000313" key="2">
    <source>
        <dbReference type="EMBL" id="EPS74038.1"/>
    </source>
</evidence>
<proteinExistence type="predicted"/>
<feature type="non-terminal residue" evidence="2">
    <location>
        <position position="132"/>
    </location>
</feature>
<dbReference type="Pfam" id="PF07939">
    <property type="entry name" value="DUF1685"/>
    <property type="match status" value="1"/>
</dbReference>
<feature type="region of interest" description="Disordered" evidence="1">
    <location>
        <begin position="75"/>
        <end position="97"/>
    </location>
</feature>
<evidence type="ECO:0000256" key="1">
    <source>
        <dbReference type="SAM" id="MobiDB-lite"/>
    </source>
</evidence>
<gene>
    <name evidence="2" type="ORF">M569_00718</name>
</gene>
<dbReference type="PANTHER" id="PTHR31865:SF1">
    <property type="entry name" value="INSERTASE, PUTATIVE (DUF1685)-RELATED"/>
    <property type="match status" value="1"/>
</dbReference>
<accession>S8EDJ9</accession>
<keyword evidence="3" id="KW-1185">Reference proteome</keyword>
<organism evidence="2 3">
    <name type="scientific">Genlisea aurea</name>
    <dbReference type="NCBI Taxonomy" id="192259"/>
    <lineage>
        <taxon>Eukaryota</taxon>
        <taxon>Viridiplantae</taxon>
        <taxon>Streptophyta</taxon>
        <taxon>Embryophyta</taxon>
        <taxon>Tracheophyta</taxon>
        <taxon>Spermatophyta</taxon>
        <taxon>Magnoliopsida</taxon>
        <taxon>eudicotyledons</taxon>
        <taxon>Gunneridae</taxon>
        <taxon>Pentapetalae</taxon>
        <taxon>asterids</taxon>
        <taxon>lamiids</taxon>
        <taxon>Lamiales</taxon>
        <taxon>Lentibulariaceae</taxon>
        <taxon>Genlisea</taxon>
    </lineage>
</organism>
<comment type="caution">
    <text evidence="2">The sequence shown here is derived from an EMBL/GenBank/DDBJ whole genome shotgun (WGS) entry which is preliminary data.</text>
</comment>
<reference evidence="2 3" key="1">
    <citation type="journal article" date="2013" name="BMC Genomics">
        <title>The miniature genome of a carnivorous plant Genlisea aurea contains a low number of genes and short non-coding sequences.</title>
        <authorList>
            <person name="Leushkin E.V."/>
            <person name="Sutormin R.A."/>
            <person name="Nabieva E.R."/>
            <person name="Penin A.A."/>
            <person name="Kondrashov A.S."/>
            <person name="Logacheva M.D."/>
        </authorList>
    </citation>
    <scope>NUCLEOTIDE SEQUENCE [LARGE SCALE GENOMIC DNA]</scope>
</reference>
<dbReference type="OrthoDB" id="641808at2759"/>
<dbReference type="AlphaFoldDB" id="S8EDJ9"/>
<feature type="non-terminal residue" evidence="2">
    <location>
        <position position="1"/>
    </location>
</feature>
<evidence type="ECO:0000313" key="3">
    <source>
        <dbReference type="Proteomes" id="UP000015453"/>
    </source>
</evidence>
<dbReference type="Proteomes" id="UP000015453">
    <property type="component" value="Unassembled WGS sequence"/>
</dbReference>
<sequence length="132" mass="14953">LSKHKSWSPDILRDEAWENRRRKSFLRRGRSVTDDDLDELRGCLDLGFDFEPEDVDQKLSSTFPALELFCAVKRSYSSGSSSRSSTTSLLDIDTASSPRERQISIVDAGDEPEAVKTKLKQWAQVVACTVRR</sequence>
<dbReference type="PANTHER" id="PTHR31865">
    <property type="entry name" value="OSJNBA0071G03.3 PROTEIN"/>
    <property type="match status" value="1"/>
</dbReference>
<dbReference type="EMBL" id="AUSU01000210">
    <property type="protein sequence ID" value="EPS74038.1"/>
    <property type="molecule type" value="Genomic_DNA"/>
</dbReference>
<dbReference type="InterPro" id="IPR012881">
    <property type="entry name" value="DUF1685"/>
</dbReference>
<name>S8EDJ9_9LAMI</name>
<protein>
    <submittedName>
        <fullName evidence="2">Uncharacterized protein</fullName>
    </submittedName>
</protein>